<evidence type="ECO:0000259" key="13">
    <source>
        <dbReference type="PROSITE" id="PS50069"/>
    </source>
</evidence>
<keyword evidence="9" id="KW-0539">Nucleus</keyword>
<dbReference type="InterPro" id="IPR016159">
    <property type="entry name" value="Cullin_repeat-like_dom_sf"/>
</dbReference>
<evidence type="ECO:0000256" key="11">
    <source>
        <dbReference type="PROSITE-ProRule" id="PRU00330"/>
    </source>
</evidence>
<dbReference type="SUPFAM" id="SSF75632">
    <property type="entry name" value="Cullin homology domain"/>
    <property type="match status" value="1"/>
</dbReference>
<dbReference type="InterPro" id="IPR036317">
    <property type="entry name" value="Cullin_homology_sf"/>
</dbReference>
<evidence type="ECO:0000256" key="2">
    <source>
        <dbReference type="ARBA" id="ARBA00004906"/>
    </source>
</evidence>
<dbReference type="Pfam" id="PF00888">
    <property type="entry name" value="Cullin"/>
    <property type="match status" value="1"/>
</dbReference>
<dbReference type="SMART" id="SM00182">
    <property type="entry name" value="CULLIN"/>
    <property type="match status" value="1"/>
</dbReference>
<dbReference type="InterPro" id="IPR016157">
    <property type="entry name" value="Cullin_CS"/>
</dbReference>
<dbReference type="EMBL" id="GBHO01011287">
    <property type="protein sequence ID" value="JAG32317.1"/>
    <property type="molecule type" value="Transcribed_RNA"/>
</dbReference>
<dbReference type="SMART" id="SM00884">
    <property type="entry name" value="Cullin_Nedd8"/>
    <property type="match status" value="1"/>
</dbReference>
<dbReference type="Gene3D" id="1.20.1310.10">
    <property type="entry name" value="Cullin Repeats"/>
    <property type="match status" value="4"/>
</dbReference>
<dbReference type="Gene3D" id="3.30.230.130">
    <property type="entry name" value="Cullin, Chain C, Domain 2"/>
    <property type="match status" value="1"/>
</dbReference>
<dbReference type="FunFam" id="1.20.1310.10:FF:000012">
    <property type="entry name" value="Cullin 2"/>
    <property type="match status" value="1"/>
</dbReference>
<dbReference type="FunFam" id="1.10.10.10:FF:000014">
    <property type="entry name" value="Cullin 1"/>
    <property type="match status" value="1"/>
</dbReference>
<evidence type="ECO:0000313" key="14">
    <source>
        <dbReference type="EMBL" id="JAG32317.1"/>
    </source>
</evidence>
<reference evidence="14" key="1">
    <citation type="journal article" date="2014" name="PLoS ONE">
        <title>Transcriptome-Based Identification of ABC Transporters in the Western Tarnished Plant Bug Lygus hesperus.</title>
        <authorList>
            <person name="Hull J.J."/>
            <person name="Chaney K."/>
            <person name="Geib S.M."/>
            <person name="Fabrick J.A."/>
            <person name="Brent C.S."/>
            <person name="Walsh D."/>
            <person name="Lavine L.C."/>
        </authorList>
    </citation>
    <scope>NUCLEOTIDE SEQUENCE</scope>
</reference>
<proteinExistence type="inferred from homology"/>
<dbReference type="InterPro" id="IPR036390">
    <property type="entry name" value="WH_DNA-bd_sf"/>
</dbReference>
<comment type="subcellular location">
    <subcellularLocation>
        <location evidence="1">Nucleus</location>
    </subcellularLocation>
</comment>
<dbReference type="Pfam" id="PF10557">
    <property type="entry name" value="Cullin_Nedd8"/>
    <property type="match status" value="1"/>
</dbReference>
<keyword evidence="4" id="KW-1017">Isopeptide bond</keyword>
<organism evidence="14">
    <name type="scientific">Lygus hesperus</name>
    <name type="common">Western plant bug</name>
    <dbReference type="NCBI Taxonomy" id="30085"/>
    <lineage>
        <taxon>Eukaryota</taxon>
        <taxon>Metazoa</taxon>
        <taxon>Ecdysozoa</taxon>
        <taxon>Arthropoda</taxon>
        <taxon>Hexapoda</taxon>
        <taxon>Insecta</taxon>
        <taxon>Pterygota</taxon>
        <taxon>Neoptera</taxon>
        <taxon>Paraneoptera</taxon>
        <taxon>Hemiptera</taxon>
        <taxon>Heteroptera</taxon>
        <taxon>Panheteroptera</taxon>
        <taxon>Cimicomorpha</taxon>
        <taxon>Miridae</taxon>
        <taxon>Mirini</taxon>
        <taxon>Lygus</taxon>
    </lineage>
</organism>
<keyword evidence="8" id="KW-0007">Acetylation</keyword>
<dbReference type="Gene3D" id="1.10.10.10">
    <property type="entry name" value="Winged helix-like DNA-binding domain superfamily/Winged helix DNA-binding domain"/>
    <property type="match status" value="1"/>
</dbReference>
<dbReference type="InterPro" id="IPR019559">
    <property type="entry name" value="Cullin_neddylation_domain"/>
</dbReference>
<gene>
    <name evidence="14" type="primary">Cul2</name>
    <name evidence="14" type="ORF">CM83_51607</name>
</gene>
<dbReference type="InterPro" id="IPR036388">
    <property type="entry name" value="WH-like_DNA-bd_sf"/>
</dbReference>
<dbReference type="FunFam" id="3.30.230.130:FF:000003">
    <property type="entry name" value="Cullin 2"/>
    <property type="match status" value="1"/>
</dbReference>
<name>A0A0A9YGX7_LYGHE</name>
<dbReference type="InterPro" id="IPR001373">
    <property type="entry name" value="Cullin_N"/>
</dbReference>
<evidence type="ECO:0000256" key="8">
    <source>
        <dbReference type="ARBA" id="ARBA00022990"/>
    </source>
</evidence>
<evidence type="ECO:0000256" key="9">
    <source>
        <dbReference type="ARBA" id="ARBA00023242"/>
    </source>
</evidence>
<accession>A0A0A9YGX7</accession>
<dbReference type="SUPFAM" id="SSF46785">
    <property type="entry name" value="Winged helix' DNA-binding domain"/>
    <property type="match status" value="1"/>
</dbReference>
<dbReference type="PROSITE" id="PS50069">
    <property type="entry name" value="CULLIN_2"/>
    <property type="match status" value="1"/>
</dbReference>
<dbReference type="Pfam" id="PF26557">
    <property type="entry name" value="Cullin_AB"/>
    <property type="match status" value="1"/>
</dbReference>
<comment type="pathway">
    <text evidence="2">Protein modification; protein ubiquitination.</text>
</comment>
<dbReference type="PANTHER" id="PTHR11932">
    <property type="entry name" value="CULLIN"/>
    <property type="match status" value="1"/>
</dbReference>
<dbReference type="GO" id="GO:0031981">
    <property type="term" value="C:nuclear lumen"/>
    <property type="evidence" value="ECO:0007669"/>
    <property type="project" value="UniProtKB-ARBA"/>
</dbReference>
<evidence type="ECO:0000256" key="3">
    <source>
        <dbReference type="ARBA" id="ARBA00006019"/>
    </source>
</evidence>
<dbReference type="GO" id="GO:0031462">
    <property type="term" value="C:Cul2-RING ubiquitin ligase complex"/>
    <property type="evidence" value="ECO:0007669"/>
    <property type="project" value="UniProtKB-ARBA"/>
</dbReference>
<dbReference type="InterPro" id="IPR016158">
    <property type="entry name" value="Cullin_homology"/>
</dbReference>
<dbReference type="PROSITE" id="PS01256">
    <property type="entry name" value="CULLIN_1"/>
    <property type="match status" value="1"/>
</dbReference>
<feature type="domain" description="Cullin family profile" evidence="13">
    <location>
        <begin position="389"/>
        <end position="619"/>
    </location>
</feature>
<evidence type="ECO:0000256" key="4">
    <source>
        <dbReference type="ARBA" id="ARBA00022499"/>
    </source>
</evidence>
<dbReference type="FunFam" id="1.20.1310.10:FF:000022">
    <property type="entry name" value="Cullin-2 isoform 2"/>
    <property type="match status" value="1"/>
</dbReference>
<dbReference type="GO" id="GO:0031625">
    <property type="term" value="F:ubiquitin protein ligase binding"/>
    <property type="evidence" value="ECO:0007669"/>
    <property type="project" value="InterPro"/>
</dbReference>
<dbReference type="GO" id="GO:0006511">
    <property type="term" value="P:ubiquitin-dependent protein catabolic process"/>
    <property type="evidence" value="ECO:0007669"/>
    <property type="project" value="InterPro"/>
</dbReference>
<keyword evidence="5" id="KW-0597">Phosphoprotein</keyword>
<dbReference type="SUPFAM" id="SSF74788">
    <property type="entry name" value="Cullin repeat-like"/>
    <property type="match status" value="1"/>
</dbReference>
<keyword evidence="6" id="KW-0833">Ubl conjugation pathway</keyword>
<evidence type="ECO:0000256" key="7">
    <source>
        <dbReference type="ARBA" id="ARBA00022843"/>
    </source>
</evidence>
<evidence type="ECO:0000256" key="5">
    <source>
        <dbReference type="ARBA" id="ARBA00022553"/>
    </source>
</evidence>
<keyword evidence="7" id="KW-0832">Ubl conjugation</keyword>
<protein>
    <recommendedName>
        <fullName evidence="10">Cullin-2</fullName>
    </recommendedName>
</protein>
<comment type="similarity">
    <text evidence="3 11 12">Belongs to the cullin family.</text>
</comment>
<dbReference type="FunFam" id="1.20.1310.10:FF:000016">
    <property type="entry name" value="Cullin 2"/>
    <property type="match status" value="1"/>
</dbReference>
<evidence type="ECO:0000256" key="1">
    <source>
        <dbReference type="ARBA" id="ARBA00004123"/>
    </source>
</evidence>
<evidence type="ECO:0000256" key="10">
    <source>
        <dbReference type="ARBA" id="ARBA00069610"/>
    </source>
</evidence>
<reference evidence="14" key="2">
    <citation type="submission" date="2014-07" db="EMBL/GenBank/DDBJ databases">
        <authorList>
            <person name="Hull J."/>
        </authorList>
    </citation>
    <scope>NUCLEOTIDE SEQUENCE</scope>
</reference>
<dbReference type="InterPro" id="IPR059120">
    <property type="entry name" value="Cullin-like_AB"/>
</dbReference>
<dbReference type="InterPro" id="IPR045093">
    <property type="entry name" value="Cullin"/>
</dbReference>
<dbReference type="AlphaFoldDB" id="A0A0A9YGX7"/>
<evidence type="ECO:0000256" key="12">
    <source>
        <dbReference type="RuleBase" id="RU003829"/>
    </source>
</evidence>
<evidence type="ECO:0000256" key="6">
    <source>
        <dbReference type="ARBA" id="ARBA00022786"/>
    </source>
</evidence>
<sequence>MSLKPKRVDFQETWHGLQETVNAVITLGKVPRSTWNDRFTDVYSLCVAYPEPLADKLYHETRQFLNNHVKSLLEKVVISGEANLLRNYYQAWTEYSQGINYLHRLYSYLNQQHIKKQKLSEAEIIYGNVTPDDEEQMEIGELGLEIWKRNMIEPLQSSLVKLLLEGIHQDRVGDAQSSSSEIIKGVIHSFVGVQEYKKKDKLELYRTVFEAPFLEATGEYYRREASKYLQECNVSQYMEKVTQRLNEESLRIHHFLHCSSYNAVRAKCEEEMVAGHLSFLHSECEAMVVEERRSDLKNMYPLLHAVQTGLVVLVNHVMSHIKQQGLNAVTGLFGENMHVQFVESMLDVHKKYKQLIQDVFQSDQAFMGALDKACSSVINYKINPKQPCRSPELLAKYCDTLLKKSSKGLSESEIDDRLANSITIFKYIDDKDVFQKFYSRMLARRLIHQQSQSMDAEEAMINRLKQACGYEFTNKLHRMFTDISVSNDLNNKFSAFLKNDNIDLGINFSIYVLQAGAWPLGQANLTSFVLPQELVKSVQMFENFYHSHFSGRKLTWLHHLCQGELKLGYLKKPYIVTMQVFQMAILLLFESTESLVCSEIQNTLQLNADQFNKYTTSLVDCKLLLSSTETITSDTVLSLNMEYSNKRTRLRITTAMQKESPQELEQTVTAVDEDRKLYLQAAIVRIMKSRKILRHNALIQEVLSQSKAFAPAISMIKKCIEALIDKQYIERTPNSSDEYSYVA</sequence>